<evidence type="ECO:0000313" key="9">
    <source>
        <dbReference type="Proteomes" id="UP000432464"/>
    </source>
</evidence>
<evidence type="ECO:0000256" key="3">
    <source>
        <dbReference type="ARBA" id="ARBA00022723"/>
    </source>
</evidence>
<organism evidence="8 9">
    <name type="scientific">Nocardia aurantiaca</name>
    <dbReference type="NCBI Taxonomy" id="2675850"/>
    <lineage>
        <taxon>Bacteria</taxon>
        <taxon>Bacillati</taxon>
        <taxon>Actinomycetota</taxon>
        <taxon>Actinomycetes</taxon>
        <taxon>Mycobacteriales</taxon>
        <taxon>Nocardiaceae</taxon>
        <taxon>Nocardia</taxon>
    </lineage>
</organism>
<evidence type="ECO:0000256" key="6">
    <source>
        <dbReference type="ARBA" id="ARBA00023014"/>
    </source>
</evidence>
<keyword evidence="2" id="KW-0813">Transport</keyword>
<dbReference type="Proteomes" id="UP000432464">
    <property type="component" value="Unassembled WGS sequence"/>
</dbReference>
<dbReference type="RefSeq" id="WP_154788814.1">
    <property type="nucleotide sequence ID" value="NZ_WMBB01000007.1"/>
</dbReference>
<evidence type="ECO:0000256" key="7">
    <source>
        <dbReference type="ARBA" id="ARBA00023291"/>
    </source>
</evidence>
<dbReference type="PANTHER" id="PTHR36923">
    <property type="entry name" value="FERREDOXIN"/>
    <property type="match status" value="1"/>
</dbReference>
<dbReference type="GO" id="GO:0051538">
    <property type="term" value="F:3 iron, 4 sulfur cluster binding"/>
    <property type="evidence" value="ECO:0007669"/>
    <property type="project" value="UniProtKB-KW"/>
</dbReference>
<comment type="cofactor">
    <cofactor evidence="1">
        <name>[3Fe-4S] cluster</name>
        <dbReference type="ChEBI" id="CHEBI:21137"/>
    </cofactor>
</comment>
<sequence length="66" mass="7034">MKIIADLDLCQGHAACEGEAPEVFTVPKHGKVEILDPNPGPEARAAVDMAIRYCPTRALSITDGDD</sequence>
<evidence type="ECO:0000256" key="2">
    <source>
        <dbReference type="ARBA" id="ARBA00022448"/>
    </source>
</evidence>
<keyword evidence="3" id="KW-0479">Metal-binding</keyword>
<dbReference type="SUPFAM" id="SSF54862">
    <property type="entry name" value="4Fe-4S ferredoxins"/>
    <property type="match status" value="1"/>
</dbReference>
<dbReference type="Pfam" id="PF13459">
    <property type="entry name" value="Fer4_15"/>
    <property type="match status" value="1"/>
</dbReference>
<accession>A0A6I3L0P7</accession>
<reference evidence="8 9" key="1">
    <citation type="submission" date="2019-11" db="EMBL/GenBank/DDBJ databases">
        <title>Nocardia sp. nov. CT2-14 isolated from soil.</title>
        <authorList>
            <person name="Kanchanasin P."/>
            <person name="Tanasupawat S."/>
            <person name="Yuki M."/>
            <person name="Kudo T."/>
        </authorList>
    </citation>
    <scope>NUCLEOTIDE SEQUENCE [LARGE SCALE GENOMIC DNA]</scope>
    <source>
        <strain evidence="8 9">CT2-14</strain>
    </source>
</reference>
<keyword evidence="7" id="KW-0003">3Fe-4S</keyword>
<comment type="caution">
    <text evidence="8">The sequence shown here is derived from an EMBL/GenBank/DDBJ whole genome shotgun (WGS) entry which is preliminary data.</text>
</comment>
<dbReference type="EMBL" id="WMBB01000007">
    <property type="protein sequence ID" value="MTE14360.1"/>
    <property type="molecule type" value="Genomic_DNA"/>
</dbReference>
<evidence type="ECO:0000256" key="4">
    <source>
        <dbReference type="ARBA" id="ARBA00022982"/>
    </source>
</evidence>
<gene>
    <name evidence="8" type="ORF">GLP40_16520</name>
</gene>
<evidence type="ECO:0000256" key="5">
    <source>
        <dbReference type="ARBA" id="ARBA00023004"/>
    </source>
</evidence>
<protein>
    <submittedName>
        <fullName evidence="8">Ferredoxin</fullName>
    </submittedName>
</protein>
<keyword evidence="4" id="KW-0249">Electron transport</keyword>
<dbReference type="PANTHER" id="PTHR36923:SF3">
    <property type="entry name" value="FERREDOXIN"/>
    <property type="match status" value="1"/>
</dbReference>
<dbReference type="AlphaFoldDB" id="A0A6I3L0P7"/>
<proteinExistence type="predicted"/>
<keyword evidence="9" id="KW-1185">Reference proteome</keyword>
<dbReference type="Gene3D" id="3.30.70.20">
    <property type="match status" value="1"/>
</dbReference>
<evidence type="ECO:0000313" key="8">
    <source>
        <dbReference type="EMBL" id="MTE14360.1"/>
    </source>
</evidence>
<keyword evidence="5" id="KW-0408">Iron</keyword>
<name>A0A6I3L0P7_9NOCA</name>
<dbReference type="GO" id="GO:0046872">
    <property type="term" value="F:metal ion binding"/>
    <property type="evidence" value="ECO:0007669"/>
    <property type="project" value="UniProtKB-KW"/>
</dbReference>
<evidence type="ECO:0000256" key="1">
    <source>
        <dbReference type="ARBA" id="ARBA00001927"/>
    </source>
</evidence>
<dbReference type="InterPro" id="IPR051269">
    <property type="entry name" value="Fe-S_cluster_ET"/>
</dbReference>
<keyword evidence="6" id="KW-0411">Iron-sulfur</keyword>